<dbReference type="EMBL" id="JARK01000095">
    <property type="protein sequence ID" value="EYC43383.1"/>
    <property type="molecule type" value="Genomic_DNA"/>
</dbReference>
<dbReference type="Proteomes" id="UP000024635">
    <property type="component" value="Unassembled WGS sequence"/>
</dbReference>
<evidence type="ECO:0000256" key="1">
    <source>
        <dbReference type="SAM" id="MobiDB-lite"/>
    </source>
</evidence>
<gene>
    <name evidence="2" type="primary">Acey_s0495.g2465</name>
    <name evidence="2" type="ORF">Y032_0495g2465</name>
</gene>
<dbReference type="InterPro" id="IPR001888">
    <property type="entry name" value="Transposase_1"/>
</dbReference>
<name>A0A016WWG9_9BILA</name>
<keyword evidence="3" id="KW-1185">Reference proteome</keyword>
<feature type="region of interest" description="Disordered" evidence="1">
    <location>
        <begin position="1"/>
        <end position="21"/>
    </location>
</feature>
<dbReference type="InterPro" id="IPR036397">
    <property type="entry name" value="RNaseH_sf"/>
</dbReference>
<organism evidence="2 3">
    <name type="scientific">Ancylostoma ceylanicum</name>
    <dbReference type="NCBI Taxonomy" id="53326"/>
    <lineage>
        <taxon>Eukaryota</taxon>
        <taxon>Metazoa</taxon>
        <taxon>Ecdysozoa</taxon>
        <taxon>Nematoda</taxon>
        <taxon>Chromadorea</taxon>
        <taxon>Rhabditida</taxon>
        <taxon>Rhabditina</taxon>
        <taxon>Rhabditomorpha</taxon>
        <taxon>Strongyloidea</taxon>
        <taxon>Ancylostomatidae</taxon>
        <taxon>Ancylostomatinae</taxon>
        <taxon>Ancylostoma</taxon>
    </lineage>
</organism>
<feature type="compositionally biased region" description="Polar residues" evidence="1">
    <location>
        <begin position="1"/>
        <end position="19"/>
    </location>
</feature>
<dbReference type="Gene3D" id="3.30.420.10">
    <property type="entry name" value="Ribonuclease H-like superfamily/Ribonuclease H"/>
    <property type="match status" value="1"/>
</dbReference>
<dbReference type="GO" id="GO:0003676">
    <property type="term" value="F:nucleic acid binding"/>
    <property type="evidence" value="ECO:0007669"/>
    <property type="project" value="InterPro"/>
</dbReference>
<comment type="caution">
    <text evidence="2">The sequence shown here is derived from an EMBL/GenBank/DDBJ whole genome shotgun (WGS) entry which is preliminary data.</text>
</comment>
<evidence type="ECO:0000313" key="3">
    <source>
        <dbReference type="Proteomes" id="UP000024635"/>
    </source>
</evidence>
<protein>
    <submittedName>
        <fullName evidence="2">Uncharacterized protein</fullName>
    </submittedName>
</protein>
<dbReference type="AlphaFoldDB" id="A0A016WWG9"/>
<evidence type="ECO:0000313" key="2">
    <source>
        <dbReference type="EMBL" id="EYC43383.1"/>
    </source>
</evidence>
<accession>A0A016WWG9</accession>
<proteinExistence type="predicted"/>
<dbReference type="Pfam" id="PF01359">
    <property type="entry name" value="Transposase_1"/>
    <property type="match status" value="1"/>
</dbReference>
<reference evidence="3" key="1">
    <citation type="journal article" date="2015" name="Nat. Genet.">
        <title>The genome and transcriptome of the zoonotic hookworm Ancylostoma ceylanicum identify infection-specific gene families.</title>
        <authorList>
            <person name="Schwarz E.M."/>
            <person name="Hu Y."/>
            <person name="Antoshechkin I."/>
            <person name="Miller M.M."/>
            <person name="Sternberg P.W."/>
            <person name="Aroian R.V."/>
        </authorList>
    </citation>
    <scope>NUCLEOTIDE SEQUENCE</scope>
    <source>
        <strain evidence="3">HY135</strain>
    </source>
</reference>
<sequence>MYPSNSIQSHPGSRLQKSADSVDPFCLDRCTLFTRVSICQFLLIFLQRKEFLEDLITGDRSWVLYNSKAHRAVWLLRGEDPPTQAKSDLHSKKCLLYFFWVS</sequence>
<dbReference type="OrthoDB" id="5862706at2759"/>